<proteinExistence type="predicted"/>
<protein>
    <submittedName>
        <fullName evidence="1">AlmUIII</fullName>
    </submittedName>
</protein>
<name>A0A172MB45_9ACTN</name>
<dbReference type="Pfam" id="PF14518">
    <property type="entry name" value="Haem_oxygenas_2"/>
    <property type="match status" value="1"/>
</dbReference>
<gene>
    <name evidence="1" type="primary">almUIII</name>
</gene>
<reference evidence="1" key="1">
    <citation type="submission" date="2016-01" db="EMBL/GenBank/DDBJ databases">
        <title>Biosynthesis of aldgamycin: genetic basis for the biosynthesis of two related 4,6-dideoxy sugars D-chalcose and D-aldgarose.</title>
        <authorList>
            <person name="Tang X."/>
        </authorList>
    </citation>
    <scope>NUCLEOTIDE SEQUENCE</scope>
    <source>
        <strain evidence="1">A1</strain>
    </source>
</reference>
<organism evidence="1">
    <name type="scientific">Streptomyces sp. A1(2016)</name>
    <dbReference type="NCBI Taxonomy" id="1846204"/>
    <lineage>
        <taxon>Bacteria</taxon>
        <taxon>Bacillati</taxon>
        <taxon>Actinomycetota</taxon>
        <taxon>Actinomycetes</taxon>
        <taxon>Kitasatosporales</taxon>
        <taxon>Streptomycetaceae</taxon>
        <taxon>Streptomyces</taxon>
    </lineage>
</organism>
<dbReference type="SMART" id="SM01236">
    <property type="entry name" value="Haem_oxygenase_2"/>
    <property type="match status" value="1"/>
</dbReference>
<sequence>MADDQTLVPAASEEPQERQLDLPDVLSRLLPWGKAVTNVEYRALYARALDPEACPSPDTDLPMVRAAIDPAAGRRDEPERDLAGLVDEACRWAAERRQGFRSVLDSPHRASGLRCVLGNCAPLALSAGAWLQWLSSAGNAESELTLTLLRLYSSDLGVGYPLADRGSAYRAVLRAHRFKDEAPGPRLAASDQVESFSFRLPAVLLTMSRLPDRFRLELVGADLCLRAVGVLPPLAALAPGDLPVPVDAFDLGRARTPDEPVPLDLALAAAQALVDRGDGDRVRHGFRWAAEELALWCDALERETRLATHPDYPVWRLIWNRARQASVYHGQFPLEGRPLAEWFADVDAGPSGFLRALARSTLVRPGEPDRSPLVCGLIGEKGRMFRVFTEQEIALLRDWITHLPQEGSALGAGEDADERHRRLRVAQCSWHRSDTKIDAHPAHAPAAGDFGRPTARSAYRALLSRTEPPGLRQFAHRYVRRWLARSRFRMDKAERGLPARWDPDNGLRGWLAAEHDRHGAAWATHDTPLPSREELVESTLQLAPLILIDGGWLQGYTDYRLASSPAGHFLFQTYWDELGNGIWRQNHPKIYRDLLREMGVELPPTDSEEFAAWPGFDDRSFALPVFWLCMAKFPQTFAPEILGLNLAMELSGVGGSYRDAQVALRHHGFSTQFVDLHNTIDNVSTGHSAWAVDAIDTFLAEQPDLAGRRTTDAVWQRIRGGYRSLSPPQGLAAGVYGALTAEIGRR</sequence>
<dbReference type="InterPro" id="IPR016084">
    <property type="entry name" value="Haem_Oase-like_multi-hlx"/>
</dbReference>
<dbReference type="Gene3D" id="1.20.910.10">
    <property type="entry name" value="Heme oxygenase-like"/>
    <property type="match status" value="1"/>
</dbReference>
<dbReference type="AlphaFoldDB" id="A0A172MB45"/>
<dbReference type="EMBL" id="KU568466">
    <property type="protein sequence ID" value="ANC94987.1"/>
    <property type="molecule type" value="Genomic_DNA"/>
</dbReference>
<accession>A0A172MB45</accession>
<evidence type="ECO:0000313" key="1">
    <source>
        <dbReference type="EMBL" id="ANC94987.1"/>
    </source>
</evidence>